<evidence type="ECO:0000313" key="1">
    <source>
        <dbReference type="EMBL" id="MSS59430.1"/>
    </source>
</evidence>
<dbReference type="EMBL" id="VUMN01000032">
    <property type="protein sequence ID" value="MSS59430.1"/>
    <property type="molecule type" value="Genomic_DNA"/>
</dbReference>
<sequence length="96" mass="10719">MKRTHESMTEAWWRNTGLNRFADAVTDLFDTATVQTYGGRLQIPLGNLEIGVPEGTDLEVLSQCISQDGVPAVVWHYSSEKGDADVIVRIRQRGSR</sequence>
<gene>
    <name evidence="1" type="ORF">FYJ51_11065</name>
</gene>
<organism evidence="1 2">
    <name type="scientific">Stecheria intestinalis</name>
    <dbReference type="NCBI Taxonomy" id="2606630"/>
    <lineage>
        <taxon>Bacteria</taxon>
        <taxon>Bacillati</taxon>
        <taxon>Bacillota</taxon>
        <taxon>Erysipelotrichia</taxon>
        <taxon>Erysipelotrichales</taxon>
        <taxon>Erysipelotrichaceae</taxon>
        <taxon>Stecheria</taxon>
    </lineage>
</organism>
<protein>
    <submittedName>
        <fullName evidence="1">Uncharacterized protein</fullName>
    </submittedName>
</protein>
<evidence type="ECO:0000313" key="2">
    <source>
        <dbReference type="Proteomes" id="UP000461880"/>
    </source>
</evidence>
<accession>A0A7X2NTY9</accession>
<dbReference type="RefSeq" id="WP_154505676.1">
    <property type="nucleotide sequence ID" value="NZ_VUMN01000032.1"/>
</dbReference>
<keyword evidence="2" id="KW-1185">Reference proteome</keyword>
<comment type="caution">
    <text evidence="1">The sequence shown here is derived from an EMBL/GenBank/DDBJ whole genome shotgun (WGS) entry which is preliminary data.</text>
</comment>
<dbReference type="Proteomes" id="UP000461880">
    <property type="component" value="Unassembled WGS sequence"/>
</dbReference>
<name>A0A7X2NTY9_9FIRM</name>
<reference evidence="1 2" key="1">
    <citation type="submission" date="2019-08" db="EMBL/GenBank/DDBJ databases">
        <title>In-depth cultivation of the pig gut microbiome towards novel bacterial diversity and tailored functional studies.</title>
        <authorList>
            <person name="Wylensek D."/>
            <person name="Hitch T.C.A."/>
            <person name="Clavel T."/>
        </authorList>
    </citation>
    <scope>NUCLEOTIDE SEQUENCE [LARGE SCALE GENOMIC DNA]</scope>
    <source>
        <strain evidence="1 2">Oil+RF-744-GAM-WT-6</strain>
    </source>
</reference>
<dbReference type="AlphaFoldDB" id="A0A7X2NTY9"/>
<proteinExistence type="predicted"/>